<gene>
    <name evidence="2" type="ORF">TDUB1175_LOCUS20341</name>
</gene>
<feature type="compositionally biased region" description="Low complexity" evidence="1">
    <location>
        <begin position="156"/>
        <end position="167"/>
    </location>
</feature>
<organism evidence="2">
    <name type="scientific">Pseudictyota dubia</name>
    <dbReference type="NCBI Taxonomy" id="2749911"/>
    <lineage>
        <taxon>Eukaryota</taxon>
        <taxon>Sar</taxon>
        <taxon>Stramenopiles</taxon>
        <taxon>Ochrophyta</taxon>
        <taxon>Bacillariophyta</taxon>
        <taxon>Mediophyceae</taxon>
        <taxon>Biddulphiophycidae</taxon>
        <taxon>Eupodiscales</taxon>
        <taxon>Odontellaceae</taxon>
        <taxon>Pseudictyota</taxon>
    </lineage>
</organism>
<accession>A0A7R9WDX9</accession>
<dbReference type="EMBL" id="HBED01040433">
    <property type="protein sequence ID" value="CAD8321925.1"/>
    <property type="molecule type" value="Transcribed_RNA"/>
</dbReference>
<protein>
    <submittedName>
        <fullName evidence="2">Uncharacterized protein</fullName>
    </submittedName>
</protein>
<dbReference type="AlphaFoldDB" id="A0A7R9WDX9"/>
<evidence type="ECO:0000313" key="2">
    <source>
        <dbReference type="EMBL" id="CAD8321925.1"/>
    </source>
</evidence>
<reference evidence="2" key="1">
    <citation type="submission" date="2021-01" db="EMBL/GenBank/DDBJ databases">
        <authorList>
            <person name="Corre E."/>
            <person name="Pelletier E."/>
            <person name="Niang G."/>
            <person name="Scheremetjew M."/>
            <person name="Finn R."/>
            <person name="Kale V."/>
            <person name="Holt S."/>
            <person name="Cochrane G."/>
            <person name="Meng A."/>
            <person name="Brown T."/>
            <person name="Cohen L."/>
        </authorList>
    </citation>
    <scope>NUCLEOTIDE SEQUENCE</scope>
    <source>
        <strain evidence="2">CCMP147</strain>
    </source>
</reference>
<sequence>MYGWQELDAAWSAAVTDEGYLMVGDSVGIPCPDSLNVGSYYRQEGPSGEEGVVQTIEYYVRYDTRISNFTGPFIDFDAITAEVFANNSFLPVLLACDDGKKGAVGKITIVRPTCSRTRRPRFTSGSRSQTVPRGGRQSRQRPRPHPGRRYRRLPRMLRQLLPRPLPR</sequence>
<evidence type="ECO:0000256" key="1">
    <source>
        <dbReference type="SAM" id="MobiDB-lite"/>
    </source>
</evidence>
<name>A0A7R9WDX9_9STRA</name>
<proteinExistence type="predicted"/>
<feature type="region of interest" description="Disordered" evidence="1">
    <location>
        <begin position="117"/>
        <end position="167"/>
    </location>
</feature>
<feature type="compositionally biased region" description="Basic residues" evidence="1">
    <location>
        <begin position="136"/>
        <end position="155"/>
    </location>
</feature>